<organism evidence="1 11">
    <name type="scientific">Camelina sativa</name>
    <name type="common">False flax</name>
    <name type="synonym">Myagrum sativum</name>
    <dbReference type="NCBI Taxonomy" id="90675"/>
    <lineage>
        <taxon>Eukaryota</taxon>
        <taxon>Viridiplantae</taxon>
        <taxon>Streptophyta</taxon>
        <taxon>Embryophyta</taxon>
        <taxon>Tracheophyta</taxon>
        <taxon>Spermatophyta</taxon>
        <taxon>Magnoliopsida</taxon>
        <taxon>eudicotyledons</taxon>
        <taxon>Gunneridae</taxon>
        <taxon>Pentapetalae</taxon>
        <taxon>rosids</taxon>
        <taxon>malvids</taxon>
        <taxon>Brassicales</taxon>
        <taxon>Brassicaceae</taxon>
        <taxon>Camelineae</taxon>
        <taxon>Camelina</taxon>
    </lineage>
</organism>
<dbReference type="RefSeq" id="XP_010494722.1">
    <property type="nucleotide sequence ID" value="XM_010496420.2"/>
</dbReference>
<evidence type="ECO:0000313" key="8">
    <source>
        <dbReference type="RefSeq" id="XP_010494715.1"/>
    </source>
</evidence>
<gene>
    <name evidence="2 3 4 5 6 7 8 9 10 11 12 13 14 15 16" type="primary">LOC104771814</name>
</gene>
<dbReference type="Proteomes" id="UP000694864">
    <property type="component" value="Chromosome 20"/>
</dbReference>
<evidence type="ECO:0000313" key="14">
    <source>
        <dbReference type="RefSeq" id="XP_010494721.1"/>
    </source>
</evidence>
<dbReference type="RefSeq" id="XP_010494714.1">
    <property type="nucleotide sequence ID" value="XM_010496412.2"/>
</dbReference>
<dbReference type="RefSeq" id="XP_010494711.1">
    <property type="nucleotide sequence ID" value="XM_010496409.2"/>
</dbReference>
<evidence type="ECO:0000313" key="16">
    <source>
        <dbReference type="RefSeq" id="XP_019097584.1"/>
    </source>
</evidence>
<sequence>MKKDATAAVNVRYFKDETRQRLQNFAVYVFLVEKDILLLSCIEITSYSKELDEIKHMTKQEFIASSECIINKNLGKQGLAVLPRIKIFTLKSLYRDQESILDVSKANRGFRF</sequence>
<dbReference type="RefSeq" id="XP_010494721.1">
    <property type="nucleotide sequence ID" value="XM_010496419.2"/>
</dbReference>
<dbReference type="RefSeq" id="XP_010494713.1">
    <property type="nucleotide sequence ID" value="XM_010496411.2"/>
</dbReference>
<dbReference type="RefSeq" id="XP_010494720.1">
    <property type="nucleotide sequence ID" value="XM_010496418.2"/>
</dbReference>
<evidence type="ECO:0000313" key="10">
    <source>
        <dbReference type="RefSeq" id="XP_010494717.1"/>
    </source>
</evidence>
<name>A0ABM0Y348_CAMSA</name>
<dbReference type="RefSeq" id="XP_010494718.1">
    <property type="nucleotide sequence ID" value="XM_010496416.2"/>
</dbReference>
<dbReference type="GeneID" id="104771814"/>
<proteinExistence type="predicted"/>
<protein>
    <submittedName>
        <fullName evidence="2 3">Uncharacterized protein LOC104771814</fullName>
    </submittedName>
</protein>
<dbReference type="RefSeq" id="XP_010494710.1">
    <property type="nucleotide sequence ID" value="XM_010496408.2"/>
</dbReference>
<dbReference type="RefSeq" id="XP_010494709.1">
    <property type="nucleotide sequence ID" value="XM_010496407.2"/>
</dbReference>
<reference evidence="2 3" key="3">
    <citation type="submission" date="2025-05" db="UniProtKB">
        <authorList>
            <consortium name="RefSeq"/>
        </authorList>
    </citation>
    <scope>IDENTIFICATION</scope>
    <source>
        <tissue evidence="2 3">Leaf</tissue>
    </source>
</reference>
<evidence type="ECO:0000313" key="13">
    <source>
        <dbReference type="RefSeq" id="XP_010494720.1"/>
    </source>
</evidence>
<dbReference type="RefSeq" id="XP_010494706.1">
    <property type="nucleotide sequence ID" value="XM_010496404.2"/>
</dbReference>
<evidence type="ECO:0000313" key="3">
    <source>
        <dbReference type="RefSeq" id="XP_010494709.1"/>
    </source>
</evidence>
<evidence type="ECO:0000313" key="7">
    <source>
        <dbReference type="RefSeq" id="XP_010494714.1"/>
    </source>
</evidence>
<evidence type="ECO:0000313" key="6">
    <source>
        <dbReference type="RefSeq" id="XP_010494713.1"/>
    </source>
</evidence>
<evidence type="ECO:0000313" key="11">
    <source>
        <dbReference type="RefSeq" id="XP_010494718.1"/>
    </source>
</evidence>
<dbReference type="RefSeq" id="XP_010494717.1">
    <property type="nucleotide sequence ID" value="XM_010496415.2"/>
</dbReference>
<evidence type="ECO:0000313" key="2">
    <source>
        <dbReference type="RefSeq" id="XP_010494706.1"/>
    </source>
</evidence>
<evidence type="ECO:0000313" key="4">
    <source>
        <dbReference type="RefSeq" id="XP_010494710.1"/>
    </source>
</evidence>
<dbReference type="RefSeq" id="XP_019097584.1">
    <property type="nucleotide sequence ID" value="XM_019242039.1"/>
</dbReference>
<evidence type="ECO:0000313" key="5">
    <source>
        <dbReference type="RefSeq" id="XP_010494711.1"/>
    </source>
</evidence>
<reference evidence="1" key="1">
    <citation type="journal article" date="1997" name="Nucleic Acids Res.">
        <title>tRNAscan-SE: a program for improved detection of transfer RNA genes in genomic sequence.</title>
        <authorList>
            <person name="Lowe T.M."/>
            <person name="Eddy S.R."/>
        </authorList>
    </citation>
    <scope>NUCLEOTIDE SEQUENCE [LARGE SCALE GENOMIC DNA]</scope>
    <source>
        <strain evidence="1">r\DH55</strain>
    </source>
</reference>
<accession>A0ABM0Y348</accession>
<reference evidence="1" key="2">
    <citation type="journal article" date="2014" name="Nat. Commun.">
        <title>The emerging biofuel crop Camelina sativa retains a highly undifferentiated hexaploid genome structure.</title>
        <authorList>
            <person name="Kagale S."/>
            <person name="Koh C."/>
            <person name="Nixon J."/>
            <person name="Bollina V."/>
            <person name="Clarke W.E."/>
            <person name="Tuteja R."/>
            <person name="Spillane C."/>
            <person name="Robinson S.J."/>
            <person name="Links M.G."/>
            <person name="Clarke C."/>
            <person name="Higgins E.E."/>
            <person name="Huebert T."/>
            <person name="Sharpe A.G."/>
            <person name="Parkin I.A."/>
        </authorList>
    </citation>
    <scope>NUCLEOTIDE SEQUENCE [LARGE SCALE GENOMIC DNA]</scope>
    <source>
        <strain evidence="1">r\DH55</strain>
    </source>
</reference>
<evidence type="ECO:0000313" key="15">
    <source>
        <dbReference type="RefSeq" id="XP_010494722.1"/>
    </source>
</evidence>
<evidence type="ECO:0000313" key="9">
    <source>
        <dbReference type="RefSeq" id="XP_010494716.1"/>
    </source>
</evidence>
<keyword evidence="1" id="KW-1185">Reference proteome</keyword>
<dbReference type="RefSeq" id="XP_010494716.1">
    <property type="nucleotide sequence ID" value="XM_010496414.2"/>
</dbReference>
<evidence type="ECO:0000313" key="12">
    <source>
        <dbReference type="RefSeq" id="XP_010494719.1"/>
    </source>
</evidence>
<dbReference type="RefSeq" id="XP_010494719.1">
    <property type="nucleotide sequence ID" value="XM_010496417.2"/>
</dbReference>
<dbReference type="RefSeq" id="XP_010494715.1">
    <property type="nucleotide sequence ID" value="XM_010496413.2"/>
</dbReference>
<evidence type="ECO:0000313" key="1">
    <source>
        <dbReference type="Proteomes" id="UP000694864"/>
    </source>
</evidence>